<dbReference type="InterPro" id="IPR051358">
    <property type="entry name" value="TF_AMS/ICE1/BHLH6-like"/>
</dbReference>
<feature type="region of interest" description="Disordered" evidence="6">
    <location>
        <begin position="137"/>
        <end position="189"/>
    </location>
</feature>
<dbReference type="SUPFAM" id="SSF47459">
    <property type="entry name" value="HLH, helix-loop-helix DNA-binding domain"/>
    <property type="match status" value="1"/>
</dbReference>
<feature type="compositionally biased region" description="Basic and acidic residues" evidence="6">
    <location>
        <begin position="146"/>
        <end position="157"/>
    </location>
</feature>
<feature type="compositionally biased region" description="Polar residues" evidence="6">
    <location>
        <begin position="105"/>
        <end position="119"/>
    </location>
</feature>
<comment type="caution">
    <text evidence="9">The sequence shown here is derived from an EMBL/GenBank/DDBJ whole genome shotgun (WGS) entry which is preliminary data.</text>
</comment>
<reference evidence="9" key="1">
    <citation type="submission" date="2023-05" db="EMBL/GenBank/DDBJ databases">
        <title>Nepenthes gracilis genome sequencing.</title>
        <authorList>
            <person name="Fukushima K."/>
        </authorList>
    </citation>
    <scope>NUCLEOTIDE SEQUENCE</scope>
    <source>
        <strain evidence="9">SING2019-196</strain>
    </source>
</reference>
<evidence type="ECO:0000259" key="7">
    <source>
        <dbReference type="PROSITE" id="PS50888"/>
    </source>
</evidence>
<evidence type="ECO:0000256" key="3">
    <source>
        <dbReference type="ARBA" id="ARBA00023163"/>
    </source>
</evidence>
<dbReference type="GO" id="GO:0046983">
    <property type="term" value="F:protein dimerization activity"/>
    <property type="evidence" value="ECO:0007669"/>
    <property type="project" value="InterPro"/>
</dbReference>
<proteinExistence type="predicted"/>
<keyword evidence="4" id="KW-0539">Nucleus</keyword>
<dbReference type="GO" id="GO:0005634">
    <property type="term" value="C:nucleus"/>
    <property type="evidence" value="ECO:0007669"/>
    <property type="project" value="UniProtKB-SubCell"/>
</dbReference>
<comment type="subcellular location">
    <subcellularLocation>
        <location evidence="1">Nucleus</location>
    </subcellularLocation>
</comment>
<evidence type="ECO:0000256" key="1">
    <source>
        <dbReference type="ARBA" id="ARBA00004123"/>
    </source>
</evidence>
<evidence type="ECO:0008006" key="11">
    <source>
        <dbReference type="Google" id="ProtNLM"/>
    </source>
</evidence>
<dbReference type="AlphaFoldDB" id="A0AAD3SLY6"/>
<dbReference type="PANTHER" id="PTHR31945">
    <property type="entry name" value="TRANSCRIPTION FACTOR SCREAM2-RELATED"/>
    <property type="match status" value="1"/>
</dbReference>
<evidence type="ECO:0000259" key="8">
    <source>
        <dbReference type="PROSITE" id="PS51671"/>
    </source>
</evidence>
<dbReference type="Pfam" id="PF22754">
    <property type="entry name" value="bHLH-TF_ACT-like_plant"/>
    <property type="match status" value="1"/>
</dbReference>
<dbReference type="InterPro" id="IPR002912">
    <property type="entry name" value="ACT_dom"/>
</dbReference>
<dbReference type="InterPro" id="IPR054502">
    <property type="entry name" value="bHLH-TF_ACT-like_plant"/>
</dbReference>
<dbReference type="Gene3D" id="4.10.280.10">
    <property type="entry name" value="Helix-loop-helix DNA-binding domain"/>
    <property type="match status" value="1"/>
</dbReference>
<feature type="domain" description="ACT" evidence="8">
    <location>
        <begin position="331"/>
        <end position="403"/>
    </location>
</feature>
<feature type="domain" description="BHLH" evidence="7">
    <location>
        <begin position="183"/>
        <end position="232"/>
    </location>
</feature>
<dbReference type="CDD" id="cd11443">
    <property type="entry name" value="bHLH_AtAMS_like"/>
    <property type="match status" value="1"/>
</dbReference>
<accession>A0AAD3SLY6</accession>
<sequence>MEQEAISGSSNVNSSFLVNVNMLDELQSKTSVADQNDHKDLANHCQTPPFSPATALENLNLMCDATVDQIRLCNSAMNFLQQFTYMSESRSKNEFLEGSSGAFPSDQQFNSFRSQSENGYQGMDSIADMHHHHHPILELPGNEQQGDDKGSLKHDNSQADSISDSDQLDDEDDPKYRRRIGKGPQSKNLVAERKRRKKLNERLYLLRSLVPKISKLDRASILGDAIEYVKELQKQAKDLQNELEQNSDDEVADSNMINIRQDTQMEFSNLLGDELAPDDHGNSPHAFFMGPSSKSHTDNFKHFHDSEGGSDKMQQMEVQVEVTQLEGNEFFVKVFGEQRKGGLVRLMEALNSLGLEITNVNVTSCISLVSYVFIVEKRDSENVQAEYLRDSLLEVTRNQPEGWSKIPKSAEDCSGLDHHQYHSHQHCLSDHHITAHHHHFHHLNN</sequence>
<keyword evidence="2" id="KW-0805">Transcription regulation</keyword>
<dbReference type="SMART" id="SM00353">
    <property type="entry name" value="HLH"/>
    <property type="match status" value="1"/>
</dbReference>
<feature type="region of interest" description="Disordered" evidence="6">
    <location>
        <begin position="96"/>
        <end position="125"/>
    </location>
</feature>
<dbReference type="Proteomes" id="UP001279734">
    <property type="component" value="Unassembled WGS sequence"/>
</dbReference>
<keyword evidence="3" id="KW-0804">Transcription</keyword>
<dbReference type="InterPro" id="IPR036638">
    <property type="entry name" value="HLH_DNA-bd_sf"/>
</dbReference>
<dbReference type="EMBL" id="BSYO01000013">
    <property type="protein sequence ID" value="GMH13522.1"/>
    <property type="molecule type" value="Genomic_DNA"/>
</dbReference>
<dbReference type="GO" id="GO:0003700">
    <property type="term" value="F:DNA-binding transcription factor activity"/>
    <property type="evidence" value="ECO:0007669"/>
    <property type="project" value="TreeGrafter"/>
</dbReference>
<dbReference type="Pfam" id="PF00010">
    <property type="entry name" value="HLH"/>
    <property type="match status" value="1"/>
</dbReference>
<evidence type="ECO:0000256" key="2">
    <source>
        <dbReference type="ARBA" id="ARBA00023015"/>
    </source>
</evidence>
<protein>
    <recommendedName>
        <fullName evidence="11">BHLH domain-containing protein</fullName>
    </recommendedName>
</protein>
<keyword evidence="5" id="KW-0175">Coiled coil</keyword>
<organism evidence="9 10">
    <name type="scientific">Nepenthes gracilis</name>
    <name type="common">Slender pitcher plant</name>
    <dbReference type="NCBI Taxonomy" id="150966"/>
    <lineage>
        <taxon>Eukaryota</taxon>
        <taxon>Viridiplantae</taxon>
        <taxon>Streptophyta</taxon>
        <taxon>Embryophyta</taxon>
        <taxon>Tracheophyta</taxon>
        <taxon>Spermatophyta</taxon>
        <taxon>Magnoliopsida</taxon>
        <taxon>eudicotyledons</taxon>
        <taxon>Gunneridae</taxon>
        <taxon>Pentapetalae</taxon>
        <taxon>Caryophyllales</taxon>
        <taxon>Nepenthaceae</taxon>
        <taxon>Nepenthes</taxon>
    </lineage>
</organism>
<keyword evidence="10" id="KW-1185">Reference proteome</keyword>
<dbReference type="InterPro" id="IPR011598">
    <property type="entry name" value="bHLH_dom"/>
</dbReference>
<evidence type="ECO:0000313" key="9">
    <source>
        <dbReference type="EMBL" id="GMH13522.1"/>
    </source>
</evidence>
<evidence type="ECO:0000256" key="6">
    <source>
        <dbReference type="SAM" id="MobiDB-lite"/>
    </source>
</evidence>
<evidence type="ECO:0000256" key="4">
    <source>
        <dbReference type="ARBA" id="ARBA00023242"/>
    </source>
</evidence>
<dbReference type="PROSITE" id="PS51671">
    <property type="entry name" value="ACT"/>
    <property type="match status" value="1"/>
</dbReference>
<feature type="coiled-coil region" evidence="5">
    <location>
        <begin position="222"/>
        <end position="249"/>
    </location>
</feature>
<dbReference type="PANTHER" id="PTHR31945:SF11">
    <property type="entry name" value="TRANSCRIPTION FACTOR ABORTED MICROSPORES"/>
    <property type="match status" value="1"/>
</dbReference>
<dbReference type="PROSITE" id="PS50888">
    <property type="entry name" value="BHLH"/>
    <property type="match status" value="1"/>
</dbReference>
<name>A0AAD3SLY6_NEPGR</name>
<evidence type="ECO:0000313" key="10">
    <source>
        <dbReference type="Proteomes" id="UP001279734"/>
    </source>
</evidence>
<dbReference type="GO" id="GO:0043565">
    <property type="term" value="F:sequence-specific DNA binding"/>
    <property type="evidence" value="ECO:0007669"/>
    <property type="project" value="TreeGrafter"/>
</dbReference>
<evidence type="ECO:0000256" key="5">
    <source>
        <dbReference type="SAM" id="Coils"/>
    </source>
</evidence>
<gene>
    <name evidence="9" type="ORF">Nepgr_015363</name>
</gene>